<evidence type="ECO:0000259" key="1">
    <source>
        <dbReference type="Pfam" id="PF08268"/>
    </source>
</evidence>
<dbReference type="InterPro" id="IPR013187">
    <property type="entry name" value="F-box-assoc_dom_typ3"/>
</dbReference>
<name>A0A2N9IR07_FAGSY</name>
<dbReference type="InterPro" id="IPR050796">
    <property type="entry name" value="SCF_F-box_component"/>
</dbReference>
<sequence>MKGHRKRYGARLNNGGDNPSWSMSVLPYVLISQDSDVLQSAKVRDTLVFRTPTEKGQSDIYLFELEPGLEQVMKFNYTKASLPNRSRLALVGSCNGLLCLYDLDSMKSLYVVNPMTSEYVQTPPKLYKERRHAGTLVDAVHGFGFSPVTNQYKVIRVFEKVLSHPNVHHESLGEIFTLGTNKWRSIGKTPFPANKEFFGESWTSKEIVIARNSPKPDFRTSRPMMILKDGNVLILRDDETLELYDPTRKKFGNIAIKGVSSILEAVNYVASFDSLRDIVKGECVRDLYVK</sequence>
<protein>
    <recommendedName>
        <fullName evidence="1">F-box associated beta-propeller type 3 domain-containing protein</fullName>
    </recommendedName>
</protein>
<organism evidence="2">
    <name type="scientific">Fagus sylvatica</name>
    <name type="common">Beechnut</name>
    <dbReference type="NCBI Taxonomy" id="28930"/>
    <lineage>
        <taxon>Eukaryota</taxon>
        <taxon>Viridiplantae</taxon>
        <taxon>Streptophyta</taxon>
        <taxon>Embryophyta</taxon>
        <taxon>Tracheophyta</taxon>
        <taxon>Spermatophyta</taxon>
        <taxon>Magnoliopsida</taxon>
        <taxon>eudicotyledons</taxon>
        <taxon>Gunneridae</taxon>
        <taxon>Pentapetalae</taxon>
        <taxon>rosids</taxon>
        <taxon>fabids</taxon>
        <taxon>Fagales</taxon>
        <taxon>Fagaceae</taxon>
        <taxon>Fagus</taxon>
    </lineage>
</organism>
<dbReference type="PANTHER" id="PTHR31672">
    <property type="entry name" value="BNACNNG10540D PROTEIN"/>
    <property type="match status" value="1"/>
</dbReference>
<dbReference type="Pfam" id="PF08268">
    <property type="entry name" value="FBA_3"/>
    <property type="match status" value="1"/>
</dbReference>
<dbReference type="PANTHER" id="PTHR31672:SF13">
    <property type="entry name" value="F-BOX PROTEIN CPR30-LIKE"/>
    <property type="match status" value="1"/>
</dbReference>
<reference evidence="2" key="1">
    <citation type="submission" date="2018-02" db="EMBL/GenBank/DDBJ databases">
        <authorList>
            <person name="Cohen D.B."/>
            <person name="Kent A.D."/>
        </authorList>
    </citation>
    <scope>NUCLEOTIDE SEQUENCE</scope>
</reference>
<accession>A0A2N9IR07</accession>
<feature type="domain" description="F-box associated beta-propeller type 3" evidence="1">
    <location>
        <begin position="79"/>
        <end position="190"/>
    </location>
</feature>
<dbReference type="NCBIfam" id="TIGR01640">
    <property type="entry name" value="F_box_assoc_1"/>
    <property type="match status" value="1"/>
</dbReference>
<gene>
    <name evidence="2" type="ORF">FSB_LOCUS54303</name>
</gene>
<dbReference type="EMBL" id="OIVN01006156">
    <property type="protein sequence ID" value="SPD26421.1"/>
    <property type="molecule type" value="Genomic_DNA"/>
</dbReference>
<dbReference type="AlphaFoldDB" id="A0A2N9IR07"/>
<evidence type="ECO:0000313" key="2">
    <source>
        <dbReference type="EMBL" id="SPD26421.1"/>
    </source>
</evidence>
<dbReference type="InterPro" id="IPR017451">
    <property type="entry name" value="F-box-assoc_interact_dom"/>
</dbReference>
<proteinExistence type="predicted"/>